<evidence type="ECO:0000313" key="3">
    <source>
        <dbReference type="Proteomes" id="UP001419268"/>
    </source>
</evidence>
<comment type="caution">
    <text evidence="2">The sequence shown here is derived from an EMBL/GenBank/DDBJ whole genome shotgun (WGS) entry which is preliminary data.</text>
</comment>
<evidence type="ECO:0000256" key="1">
    <source>
        <dbReference type="SAM" id="MobiDB-lite"/>
    </source>
</evidence>
<dbReference type="AlphaFoldDB" id="A0AAP0NUG4"/>
<feature type="compositionally biased region" description="Basic and acidic residues" evidence="1">
    <location>
        <begin position="22"/>
        <end position="33"/>
    </location>
</feature>
<proteinExistence type="predicted"/>
<reference evidence="2 3" key="1">
    <citation type="submission" date="2024-01" db="EMBL/GenBank/DDBJ databases">
        <title>Genome assemblies of Stephania.</title>
        <authorList>
            <person name="Yang L."/>
        </authorList>
    </citation>
    <scope>NUCLEOTIDE SEQUENCE [LARGE SCALE GENOMIC DNA]</scope>
    <source>
        <strain evidence="2">JXDWG</strain>
        <tissue evidence="2">Leaf</tissue>
    </source>
</reference>
<feature type="compositionally biased region" description="Low complexity" evidence="1">
    <location>
        <begin position="84"/>
        <end position="96"/>
    </location>
</feature>
<protein>
    <submittedName>
        <fullName evidence="2">Uncharacterized protein</fullName>
    </submittedName>
</protein>
<sequence length="102" mass="10880">MLSITLHYMARVKVAVSRQDVDGEPTRAQRRAEVATISTSPSAPADCGKRKPQSASYWKEKQHATQTSSIRGRLSSGEAVEAESSNVPVGSRSSSGAKTATF</sequence>
<organism evidence="2 3">
    <name type="scientific">Stephania cephalantha</name>
    <dbReference type="NCBI Taxonomy" id="152367"/>
    <lineage>
        <taxon>Eukaryota</taxon>
        <taxon>Viridiplantae</taxon>
        <taxon>Streptophyta</taxon>
        <taxon>Embryophyta</taxon>
        <taxon>Tracheophyta</taxon>
        <taxon>Spermatophyta</taxon>
        <taxon>Magnoliopsida</taxon>
        <taxon>Ranunculales</taxon>
        <taxon>Menispermaceae</taxon>
        <taxon>Menispermoideae</taxon>
        <taxon>Cissampelideae</taxon>
        <taxon>Stephania</taxon>
    </lineage>
</organism>
<name>A0AAP0NUG4_9MAGN</name>
<dbReference type="Proteomes" id="UP001419268">
    <property type="component" value="Unassembled WGS sequence"/>
</dbReference>
<dbReference type="EMBL" id="JBBNAG010000007">
    <property type="protein sequence ID" value="KAK9118659.1"/>
    <property type="molecule type" value="Genomic_DNA"/>
</dbReference>
<accession>A0AAP0NUG4</accession>
<gene>
    <name evidence="2" type="ORF">Scep_016752</name>
</gene>
<keyword evidence="3" id="KW-1185">Reference proteome</keyword>
<feature type="region of interest" description="Disordered" evidence="1">
    <location>
        <begin position="22"/>
        <end position="102"/>
    </location>
</feature>
<evidence type="ECO:0000313" key="2">
    <source>
        <dbReference type="EMBL" id="KAK9118659.1"/>
    </source>
</evidence>